<dbReference type="GO" id="GO:0005886">
    <property type="term" value="C:plasma membrane"/>
    <property type="evidence" value="ECO:0007669"/>
    <property type="project" value="UniProtKB-SubCell"/>
</dbReference>
<keyword evidence="2 5" id="KW-0812">Transmembrane</keyword>
<dbReference type="InterPro" id="IPR051598">
    <property type="entry name" value="TSUP/Inactive_protease-like"/>
</dbReference>
<evidence type="ECO:0000313" key="7">
    <source>
        <dbReference type="Proteomes" id="UP000244081"/>
    </source>
</evidence>
<organism evidence="6 7">
    <name type="scientific">Breoghania corrubedonensis</name>
    <dbReference type="NCBI Taxonomy" id="665038"/>
    <lineage>
        <taxon>Bacteria</taxon>
        <taxon>Pseudomonadati</taxon>
        <taxon>Pseudomonadota</taxon>
        <taxon>Alphaproteobacteria</taxon>
        <taxon>Hyphomicrobiales</taxon>
        <taxon>Stappiaceae</taxon>
        <taxon>Breoghania</taxon>
    </lineage>
</organism>
<gene>
    <name evidence="6" type="ORF">C8N35_101142</name>
</gene>
<dbReference type="Pfam" id="PF01925">
    <property type="entry name" value="TauE"/>
    <property type="match status" value="1"/>
</dbReference>
<comment type="similarity">
    <text evidence="5">Belongs to the 4-toluene sulfonate uptake permease (TSUP) (TC 2.A.102) family.</text>
</comment>
<feature type="transmembrane region" description="Helical" evidence="5">
    <location>
        <begin position="12"/>
        <end position="39"/>
    </location>
</feature>
<dbReference type="EMBL" id="QAYG01000001">
    <property type="protein sequence ID" value="PTW62107.1"/>
    <property type="molecule type" value="Genomic_DNA"/>
</dbReference>
<dbReference type="AlphaFoldDB" id="A0A2T5VED0"/>
<keyword evidence="4 5" id="KW-0472">Membrane</keyword>
<dbReference type="RefSeq" id="WP_107987721.1">
    <property type="nucleotide sequence ID" value="NZ_QAYG01000001.1"/>
</dbReference>
<evidence type="ECO:0000256" key="3">
    <source>
        <dbReference type="ARBA" id="ARBA00022989"/>
    </source>
</evidence>
<comment type="subcellular location">
    <subcellularLocation>
        <location evidence="5">Cell membrane</location>
        <topology evidence="5">Multi-pass membrane protein</topology>
    </subcellularLocation>
    <subcellularLocation>
        <location evidence="1">Membrane</location>
        <topology evidence="1">Multi-pass membrane protein</topology>
    </subcellularLocation>
</comment>
<dbReference type="OrthoDB" id="9779078at2"/>
<dbReference type="InterPro" id="IPR002781">
    <property type="entry name" value="TM_pro_TauE-like"/>
</dbReference>
<keyword evidence="5" id="KW-1003">Cell membrane</keyword>
<evidence type="ECO:0000256" key="2">
    <source>
        <dbReference type="ARBA" id="ARBA00022692"/>
    </source>
</evidence>
<evidence type="ECO:0000256" key="1">
    <source>
        <dbReference type="ARBA" id="ARBA00004141"/>
    </source>
</evidence>
<feature type="transmembrane region" description="Helical" evidence="5">
    <location>
        <begin position="171"/>
        <end position="194"/>
    </location>
</feature>
<dbReference type="PANTHER" id="PTHR43701">
    <property type="entry name" value="MEMBRANE TRANSPORTER PROTEIN MJ0441-RELATED"/>
    <property type="match status" value="1"/>
</dbReference>
<feature type="transmembrane region" description="Helical" evidence="5">
    <location>
        <begin position="243"/>
        <end position="261"/>
    </location>
</feature>
<proteinExistence type="inferred from homology"/>
<accession>A0A2T5VED0</accession>
<keyword evidence="7" id="KW-1185">Reference proteome</keyword>
<dbReference type="PANTHER" id="PTHR43701:SF12">
    <property type="entry name" value="MEMBRANE TRANSPORTER PROTEIN YTNM-RELATED"/>
    <property type="match status" value="1"/>
</dbReference>
<dbReference type="Proteomes" id="UP000244081">
    <property type="component" value="Unassembled WGS sequence"/>
</dbReference>
<reference evidence="6 7" key="1">
    <citation type="submission" date="2018-04" db="EMBL/GenBank/DDBJ databases">
        <title>Genomic Encyclopedia of Archaeal and Bacterial Type Strains, Phase II (KMG-II): from individual species to whole genera.</title>
        <authorList>
            <person name="Goeker M."/>
        </authorList>
    </citation>
    <scope>NUCLEOTIDE SEQUENCE [LARGE SCALE GENOMIC DNA]</scope>
    <source>
        <strain evidence="6 7">DSM 23382</strain>
    </source>
</reference>
<protein>
    <recommendedName>
        <fullName evidence="5">Probable membrane transporter protein</fullName>
    </recommendedName>
</protein>
<evidence type="ECO:0000256" key="4">
    <source>
        <dbReference type="ARBA" id="ARBA00023136"/>
    </source>
</evidence>
<feature type="transmembrane region" description="Helical" evidence="5">
    <location>
        <begin position="214"/>
        <end position="236"/>
    </location>
</feature>
<feature type="transmembrane region" description="Helical" evidence="5">
    <location>
        <begin position="51"/>
        <end position="73"/>
    </location>
</feature>
<keyword evidence="3 5" id="KW-1133">Transmembrane helix</keyword>
<name>A0A2T5VED0_9HYPH</name>
<feature type="transmembrane region" description="Helical" evidence="5">
    <location>
        <begin position="112"/>
        <end position="131"/>
    </location>
</feature>
<sequence length="309" mass="32603">MQIYLPIAELPVNIFMILSMGGAVGFLSGMFGIGGGFLLTPLLIFTGITPAVAVATVTTQVVASSFSGVLTYWRRKSIDFPLAFVLLCGGIAGSAVGVWLFSLLQAVGQLDLTISIAYVSFLSLIGGLMLIESVRAMLRSRSGKPVSLRRPGQHNWVHGLPFKMRFRRSRLYVSVIPIAVLGITIGFLGAVLGIGGGFIMVPALIYLLRVPTNVVIGTSLVQILATMAVATVLHAVTNQSVDALLALILMVGGVIGAQFGARVGQHLRGEQLRALLALVVLSVGLRFAIDLVLEPVDLYSFSVLSGGGQ</sequence>
<evidence type="ECO:0000256" key="5">
    <source>
        <dbReference type="RuleBase" id="RU363041"/>
    </source>
</evidence>
<evidence type="ECO:0000313" key="6">
    <source>
        <dbReference type="EMBL" id="PTW62107.1"/>
    </source>
</evidence>
<feature type="transmembrane region" description="Helical" evidence="5">
    <location>
        <begin position="80"/>
        <end position="100"/>
    </location>
</feature>
<comment type="caution">
    <text evidence="6">The sequence shown here is derived from an EMBL/GenBank/DDBJ whole genome shotgun (WGS) entry which is preliminary data.</text>
</comment>